<feature type="compositionally biased region" description="Low complexity" evidence="1">
    <location>
        <begin position="797"/>
        <end position="826"/>
    </location>
</feature>
<dbReference type="PANTHER" id="PTHR28221">
    <property type="entry name" value="RNA POLYMERASE I-SPECIFIC TRANSCRIPTION INITIATION FACTOR RRN6"/>
    <property type="match status" value="1"/>
</dbReference>
<dbReference type="InterPro" id="IPR048537">
    <property type="entry name" value="RRN6_HB"/>
</dbReference>
<evidence type="ECO:0000256" key="1">
    <source>
        <dbReference type="SAM" id="MobiDB-lite"/>
    </source>
</evidence>
<name>A0A9P4H6R0_9PLEO</name>
<feature type="domain" description="RRN6 K-rich C-terminal" evidence="3">
    <location>
        <begin position="867"/>
        <end position="992"/>
    </location>
</feature>
<dbReference type="Pfam" id="PF20639">
    <property type="entry name" value="Rrn6_K-rich"/>
    <property type="match status" value="1"/>
</dbReference>
<sequence length="1197" mass="131094">MDGGSLSHLNYGHAGEAAFDSQSREWAFGRRFEAPTLKQIKTISTAAIPASIQFPNTAESTRLTDAVNDAKHLLCHHPQLVPASDLLPKLAATSAAILSATTVYDPLVGSLFSTGSITSEQGNRSDAWENPRRVAATVTGETGNILRLTLLCKERLGWDQDKSVHINGYTFRDADHGYWNEDAAPIQQICFARTEDRSNLLAVRLPTKTVIFRPVHSQHNRSSGHSKHYQLPASITDAHPILTLDISQSGGSAHIDVAFNPDFQMQFAVVDQDQAWSVWDIERSRKSDRYAMSCSVQGQIGPPDDVDAVGEDGWARVAWVGDVNTILVCNRRHLSIIGFQGGSFEYLPCPPLFASKSSDWILDVKRHPFLRSQFLVLTSTKLFLMAVTTTSEALDVREQVAGARIVATWRHYRGADDFTLSIDVHIIIENAICVLLHSRLNTLIQSYTFATQYASDTLVSCSTPTLIKPDLNGAGKVLHITLEPLPFAGDTTSAASGAGRMFARQGIQFYKLFVLRSDLSIQEAVLYSSRSSGGAAGDDQEVQIKDLGWSTTYRPRRKATTADDGDFLDLEDFDGIAAPVSKLALQVPIEMQRRHTSIARPIVDHRSMYDALSRKFGHGEASIDVATVTDQLKELLTSHGNNSQLPQGTLMEFAGMRIDVADIDEASTLLHELASIITNNESVELHRVTIGQQSQVESDEDEPTIVDLYDRILQSWIASLPPDVSLRVRQRKERLARRIASEVILAGMRVRPQDSQAGAVEVPPGFSQDSAISMPILTSQPVASISQVQDTAHDFYSPLSPSAFSQPSPSQSPQSHSSFPSSAQPQELPSSPLQRSTPADPVARLSKYFRFKDDTQPSAPLPASITQLLSHWKVGTDPSSYGWEAIERADRAEQLDAPSQQQLEKAQKRKERRSRKQRREDDLAHSQPSSQPFIFTKPTTFPRSSPGPVLGGMGSSSQTGLSSQSQGPMGAQSQVEPGRFGGRPDKKKKKKRSRYPSVIGTTGVKTRWGARRGSFHMYQQIFNNKSSNMPSSFPSLQPAFTVRVTIDAPMQVGGQAGSQLVIVPMVSGTVKSEEGFEPKLDAELHGVGYDYIHNDASGSHMRLDVRSQVKNNDGTVFAMYYKGTVALTAGVKAILGGSPDAKTTEYGDSFVGFSFETGSEKYKDLENGTYVAAGHFVTNEEGVDGVVVEYKVSKVVM</sequence>
<keyword evidence="6" id="KW-1185">Reference proteome</keyword>
<gene>
    <name evidence="5" type="ORF">EK21DRAFT_102370</name>
</gene>
<evidence type="ECO:0000259" key="4">
    <source>
        <dbReference type="Pfam" id="PF20640"/>
    </source>
</evidence>
<dbReference type="InterPro" id="IPR048535">
    <property type="entry name" value="RRN6_beta-prop"/>
</dbReference>
<dbReference type="Pfam" id="PF11578">
    <property type="entry name" value="DUF3237"/>
    <property type="match status" value="1"/>
</dbReference>
<dbReference type="InterPro" id="IPR019350">
    <property type="entry name" value="RNA_pol_I-sp_TIF_RRN6-like"/>
</dbReference>
<feature type="region of interest" description="Disordered" evidence="1">
    <location>
        <begin position="891"/>
        <end position="997"/>
    </location>
</feature>
<evidence type="ECO:0000259" key="3">
    <source>
        <dbReference type="Pfam" id="PF20639"/>
    </source>
</evidence>
<feature type="region of interest" description="Disordered" evidence="1">
    <location>
        <begin position="796"/>
        <end position="838"/>
    </location>
</feature>
<feature type="domain" description="RRN6 helical bundle" evidence="4">
    <location>
        <begin position="628"/>
        <end position="747"/>
    </location>
</feature>
<feature type="compositionally biased region" description="Polar residues" evidence="1">
    <location>
        <begin position="827"/>
        <end position="837"/>
    </location>
</feature>
<dbReference type="GO" id="GO:0001163">
    <property type="term" value="F:RNA polymerase I transcription regulatory region sequence-specific DNA binding"/>
    <property type="evidence" value="ECO:0007669"/>
    <property type="project" value="TreeGrafter"/>
</dbReference>
<protein>
    <submittedName>
        <fullName evidence="5">Uncharacterized protein</fullName>
    </submittedName>
</protein>
<dbReference type="PANTHER" id="PTHR28221:SF2">
    <property type="entry name" value="RNA POLYMERASE I-SPECIFIC TRANSCRIPTION INITIATION FACTOR RRN6"/>
    <property type="match status" value="1"/>
</dbReference>
<dbReference type="Pfam" id="PF10214">
    <property type="entry name" value="Rrn6_beta-prop"/>
    <property type="match status" value="1"/>
</dbReference>
<dbReference type="Gene3D" id="2.40.160.20">
    <property type="match status" value="1"/>
</dbReference>
<dbReference type="GO" id="GO:0042790">
    <property type="term" value="P:nucleolar large rRNA transcription by RNA polymerase I"/>
    <property type="evidence" value="ECO:0007669"/>
    <property type="project" value="TreeGrafter"/>
</dbReference>
<dbReference type="GO" id="GO:0070860">
    <property type="term" value="C:RNA polymerase I core factor complex"/>
    <property type="evidence" value="ECO:0007669"/>
    <property type="project" value="TreeGrafter"/>
</dbReference>
<dbReference type="InterPro" id="IPR048536">
    <property type="entry name" value="Rrn6_K-rich"/>
</dbReference>
<comment type="caution">
    <text evidence="5">The sequence shown here is derived from an EMBL/GenBank/DDBJ whole genome shotgun (WGS) entry which is preliminary data.</text>
</comment>
<feature type="compositionally biased region" description="Basic residues" evidence="1">
    <location>
        <begin position="985"/>
        <end position="994"/>
    </location>
</feature>
<dbReference type="Proteomes" id="UP000799777">
    <property type="component" value="Unassembled WGS sequence"/>
</dbReference>
<evidence type="ECO:0000259" key="2">
    <source>
        <dbReference type="Pfam" id="PF10214"/>
    </source>
</evidence>
<proteinExistence type="predicted"/>
<dbReference type="Pfam" id="PF20640">
    <property type="entry name" value="Rrn6_HB"/>
    <property type="match status" value="1"/>
</dbReference>
<feature type="compositionally biased region" description="Low complexity" evidence="1">
    <location>
        <begin position="955"/>
        <end position="967"/>
    </location>
</feature>
<organism evidence="5 6">
    <name type="scientific">Setomelanomma holmii</name>
    <dbReference type="NCBI Taxonomy" id="210430"/>
    <lineage>
        <taxon>Eukaryota</taxon>
        <taxon>Fungi</taxon>
        <taxon>Dikarya</taxon>
        <taxon>Ascomycota</taxon>
        <taxon>Pezizomycotina</taxon>
        <taxon>Dothideomycetes</taxon>
        <taxon>Pleosporomycetidae</taxon>
        <taxon>Pleosporales</taxon>
        <taxon>Pleosporineae</taxon>
        <taxon>Phaeosphaeriaceae</taxon>
        <taxon>Setomelanomma</taxon>
    </lineage>
</organism>
<evidence type="ECO:0000313" key="6">
    <source>
        <dbReference type="Proteomes" id="UP000799777"/>
    </source>
</evidence>
<accession>A0A9P4H6R0</accession>
<feature type="compositionally biased region" description="Basic residues" evidence="1">
    <location>
        <begin position="907"/>
        <end position="917"/>
    </location>
</feature>
<reference evidence="5" key="1">
    <citation type="journal article" date="2020" name="Stud. Mycol.">
        <title>101 Dothideomycetes genomes: a test case for predicting lifestyles and emergence of pathogens.</title>
        <authorList>
            <person name="Haridas S."/>
            <person name="Albert R."/>
            <person name="Binder M."/>
            <person name="Bloem J."/>
            <person name="Labutti K."/>
            <person name="Salamov A."/>
            <person name="Andreopoulos B."/>
            <person name="Baker S."/>
            <person name="Barry K."/>
            <person name="Bills G."/>
            <person name="Bluhm B."/>
            <person name="Cannon C."/>
            <person name="Castanera R."/>
            <person name="Culley D."/>
            <person name="Daum C."/>
            <person name="Ezra D."/>
            <person name="Gonzalez J."/>
            <person name="Henrissat B."/>
            <person name="Kuo A."/>
            <person name="Liang C."/>
            <person name="Lipzen A."/>
            <person name="Lutzoni F."/>
            <person name="Magnuson J."/>
            <person name="Mondo S."/>
            <person name="Nolan M."/>
            <person name="Ohm R."/>
            <person name="Pangilinan J."/>
            <person name="Park H.-J."/>
            <person name="Ramirez L."/>
            <person name="Alfaro M."/>
            <person name="Sun H."/>
            <person name="Tritt A."/>
            <person name="Yoshinaga Y."/>
            <person name="Zwiers L.-H."/>
            <person name="Turgeon B."/>
            <person name="Goodwin S."/>
            <person name="Spatafora J."/>
            <person name="Crous P."/>
            <person name="Grigoriev I."/>
        </authorList>
    </citation>
    <scope>NUCLEOTIDE SEQUENCE</scope>
    <source>
        <strain evidence="5">CBS 110217</strain>
    </source>
</reference>
<dbReference type="GO" id="GO:0001179">
    <property type="term" value="F:RNA polymerase I general transcription initiation factor binding"/>
    <property type="evidence" value="ECO:0007669"/>
    <property type="project" value="TreeGrafter"/>
</dbReference>
<dbReference type="AlphaFoldDB" id="A0A9P4H6R0"/>
<feature type="compositionally biased region" description="Polar residues" evidence="1">
    <location>
        <begin position="926"/>
        <end position="943"/>
    </location>
</feature>
<dbReference type="OrthoDB" id="4090074at2759"/>
<feature type="domain" description="RRN6 beta-propeller" evidence="2">
    <location>
        <begin position="105"/>
        <end position="468"/>
    </location>
</feature>
<dbReference type="EMBL" id="ML978223">
    <property type="protein sequence ID" value="KAF2027666.1"/>
    <property type="molecule type" value="Genomic_DNA"/>
</dbReference>
<evidence type="ECO:0000313" key="5">
    <source>
        <dbReference type="EMBL" id="KAF2027666.1"/>
    </source>
</evidence>